<proteinExistence type="predicted"/>
<dbReference type="Proteomes" id="UP000092651">
    <property type="component" value="Unassembled WGS sequence"/>
</dbReference>
<dbReference type="RefSeq" id="WP_065394284.1">
    <property type="nucleotide sequence ID" value="NZ_MAYH01000023.1"/>
</dbReference>
<gene>
    <name evidence="1" type="ORF">BBI01_07825</name>
</gene>
<name>A0A1B8ZKF8_9FLAO</name>
<organism evidence="1 2">
    <name type="scientific">Chryseobacterium artocarpi</name>
    <dbReference type="NCBI Taxonomy" id="1414727"/>
    <lineage>
        <taxon>Bacteria</taxon>
        <taxon>Pseudomonadati</taxon>
        <taxon>Bacteroidota</taxon>
        <taxon>Flavobacteriia</taxon>
        <taxon>Flavobacteriales</taxon>
        <taxon>Weeksellaceae</taxon>
        <taxon>Chryseobacterium group</taxon>
        <taxon>Chryseobacterium</taxon>
    </lineage>
</organism>
<evidence type="ECO:0000313" key="2">
    <source>
        <dbReference type="Proteomes" id="UP000092651"/>
    </source>
</evidence>
<dbReference type="OrthoDB" id="8605367at2"/>
<reference evidence="1 2" key="1">
    <citation type="submission" date="2016-07" db="EMBL/GenBank/DDBJ databases">
        <authorList>
            <person name="Jeong J.-J."/>
            <person name="Kim D.W."/>
            <person name="Sang M.K."/>
            <person name="Choi I.-G."/>
            <person name="Kim K.D."/>
        </authorList>
    </citation>
    <scope>NUCLEOTIDE SEQUENCE [LARGE SCALE GENOMIC DNA]</scope>
    <source>
        <strain evidence="1 2">UTM-3</strain>
    </source>
</reference>
<comment type="caution">
    <text evidence="1">The sequence shown here is derived from an EMBL/GenBank/DDBJ whole genome shotgun (WGS) entry which is preliminary data.</text>
</comment>
<accession>A0A1B8ZKF8</accession>
<dbReference type="Gene3D" id="1.25.40.10">
    <property type="entry name" value="Tetratricopeptide repeat domain"/>
    <property type="match status" value="1"/>
</dbReference>
<dbReference type="InterPro" id="IPR011990">
    <property type="entry name" value="TPR-like_helical_dom_sf"/>
</dbReference>
<dbReference type="AlphaFoldDB" id="A0A1B8ZKF8"/>
<sequence>MIKKIVAVCLLSVAVVSCKKETAVSDIKSGSDSIAKNDTRENEYKPIDTACTKDHQPADYIAALQWYRTKIDKEIAENSPEQNNKVYEDYVKIREKYTDCFNVSQSEILDQYVEYHTGEPDTYNLPDNVKKMAAELSKVGLEFRVMGEGLTEIHSLPGYYESVFKNKVTPDYDAYISQMAKDNKENYAVNGGLLITWEELGDRLIEWENFINKYPKSPLIKTAKENYRNYLLDYLLGMDSSRIYDSEEGKIYDDIKEEYNRIIKKYPNSQTAKKTKELIAAYDSHVPVDQIGEKINLRR</sequence>
<dbReference type="PROSITE" id="PS51257">
    <property type="entry name" value="PROKAR_LIPOPROTEIN"/>
    <property type="match status" value="1"/>
</dbReference>
<dbReference type="EMBL" id="MAYH01000023">
    <property type="protein sequence ID" value="OCA72054.1"/>
    <property type="molecule type" value="Genomic_DNA"/>
</dbReference>
<keyword evidence="2" id="KW-1185">Reference proteome</keyword>
<evidence type="ECO:0000313" key="1">
    <source>
        <dbReference type="EMBL" id="OCA72054.1"/>
    </source>
</evidence>
<protein>
    <submittedName>
        <fullName evidence="1">Uncharacterized protein</fullName>
    </submittedName>
</protein>